<comment type="caution">
    <text evidence="2">The sequence shown here is derived from an EMBL/GenBank/DDBJ whole genome shotgun (WGS) entry which is preliminary data.</text>
</comment>
<keyword evidence="1" id="KW-0472">Membrane</keyword>
<reference evidence="2" key="1">
    <citation type="submission" date="2021-06" db="EMBL/GenBank/DDBJ databases">
        <authorList>
            <person name="Nardi T."/>
            <person name="Nardi T."/>
        </authorList>
    </citation>
    <scope>NUCLEOTIDE SEQUENCE</scope>
</reference>
<evidence type="ECO:0000313" key="2">
    <source>
        <dbReference type="EMBL" id="CAG7598824.1"/>
    </source>
</evidence>
<evidence type="ECO:0000256" key="1">
    <source>
        <dbReference type="SAM" id="Phobius"/>
    </source>
</evidence>
<proteinExistence type="predicted"/>
<protein>
    <submittedName>
        <fullName evidence="2">Uncharacterized protein</fullName>
    </submittedName>
</protein>
<keyword evidence="1" id="KW-1133">Transmembrane helix</keyword>
<feature type="transmembrane region" description="Helical" evidence="1">
    <location>
        <begin position="6"/>
        <end position="29"/>
    </location>
</feature>
<keyword evidence="3" id="KW-1185">Reference proteome</keyword>
<organism evidence="2 3">
    <name type="scientific">Hyalomma marginatum</name>
    <dbReference type="NCBI Taxonomy" id="34627"/>
    <lineage>
        <taxon>Eukaryota</taxon>
        <taxon>Metazoa</taxon>
        <taxon>Ecdysozoa</taxon>
        <taxon>Arthropoda</taxon>
        <taxon>Chelicerata</taxon>
        <taxon>Arachnida</taxon>
        <taxon>Acari</taxon>
        <taxon>Parasitiformes</taxon>
        <taxon>Ixodida</taxon>
        <taxon>Ixodoidea</taxon>
        <taxon>Ixodidae</taxon>
        <taxon>Hyalomminae</taxon>
        <taxon>Hyalomma</taxon>
    </lineage>
</organism>
<name>A0A8S4C204_9ACAR</name>
<evidence type="ECO:0000313" key="3">
    <source>
        <dbReference type="Proteomes" id="UP000837675"/>
    </source>
</evidence>
<dbReference type="Proteomes" id="UP000837675">
    <property type="component" value="Unassembled WGS sequence"/>
</dbReference>
<accession>A0A8S4C204</accession>
<sequence>MILFWWLINMLMIFGLLFTCVMVLGAYILGGGNPTGNIGCIAYGNWHNRRISSWFFFSRK</sequence>
<dbReference type="AlphaFoldDB" id="A0A8S4C204"/>
<dbReference type="EMBL" id="CAJVAF010000337">
    <property type="protein sequence ID" value="CAG7598824.1"/>
    <property type="molecule type" value="Genomic_DNA"/>
</dbReference>
<gene>
    <name evidence="2" type="ORF">MHYMCMPASI_01047</name>
</gene>
<keyword evidence="1" id="KW-0812">Transmembrane</keyword>